<gene>
    <name evidence="2" type="ORF">ODALV1_LOCUS5035</name>
</gene>
<evidence type="ECO:0000313" key="2">
    <source>
        <dbReference type="EMBL" id="CAL8081829.1"/>
    </source>
</evidence>
<accession>A0ABP1PXR7</accession>
<sequence>MIPMSSKHLAYHMGFQLTGNESLHEADLQELCLRVNRKGIISYHDVKTTLFSCNYTWSKPVHCYSTESKPHPHAVGTITITLVWMDDTSRHLLLVLCASEAKQKYWLLASNEAVIDSKIKTKVLNTISGLGFDRKTVLYHDHSKCTEVEFKNKTSKKMQFLLLLLTLGVLACADKQAYHDKITEGPCKSRYPWGKGVDFLDVAHRNWWVLMTSKHLAYHLGLQFLGNDSLSESQFQKLCLRFNDDGIFSLLDPDNILLECNMQGNAMFWMSCHFPDSRLPALVKMAQNKASSLEVEESGISDDPCAHEPECNYYQYKQVHSKGLRSEEQVKLRLKDDLLRKRGRTRTQPAVVVEVEKEVDEAMCESGIVFQYLKTKREVYDSYKPLMKSFCSCKTAKISKIEQSIKGDEMVKVPERHFAVDEIRESAEGCLPVDQIHFALERPVAIELMQSLYGEKKKATLFDESDDSSVAPQPKETPATTSARHVYSQVQLNSREQAGLELPEDESDEESDAAAAVVLPPSVVGKNTEIVNTGNPGEQGKGSENCKSDLKSVCEYLLKKNLELGHQATRSDESDDSSVAPQPKETQTHSPVFAKCVYSRVLTYRQVLNSLQQTGPELSEDESDEESEAAAVAVVPL</sequence>
<feature type="region of interest" description="Disordered" evidence="1">
    <location>
        <begin position="566"/>
        <end position="589"/>
    </location>
</feature>
<feature type="compositionally biased region" description="Polar residues" evidence="1">
    <location>
        <begin position="577"/>
        <end position="589"/>
    </location>
</feature>
<feature type="compositionally biased region" description="Acidic residues" evidence="1">
    <location>
        <begin position="618"/>
        <end position="628"/>
    </location>
</feature>
<dbReference type="EMBL" id="CAXLJM020000015">
    <property type="protein sequence ID" value="CAL8081829.1"/>
    <property type="molecule type" value="Genomic_DNA"/>
</dbReference>
<proteinExistence type="predicted"/>
<reference evidence="2 3" key="1">
    <citation type="submission" date="2024-08" db="EMBL/GenBank/DDBJ databases">
        <authorList>
            <person name="Cucini C."/>
            <person name="Frati F."/>
        </authorList>
    </citation>
    <scope>NUCLEOTIDE SEQUENCE [LARGE SCALE GENOMIC DNA]</scope>
</reference>
<feature type="region of interest" description="Disordered" evidence="1">
    <location>
        <begin position="613"/>
        <end position="637"/>
    </location>
</feature>
<keyword evidence="3" id="KW-1185">Reference proteome</keyword>
<dbReference type="Proteomes" id="UP001642540">
    <property type="component" value="Unassembled WGS sequence"/>
</dbReference>
<organism evidence="2 3">
    <name type="scientific">Orchesella dallaii</name>
    <dbReference type="NCBI Taxonomy" id="48710"/>
    <lineage>
        <taxon>Eukaryota</taxon>
        <taxon>Metazoa</taxon>
        <taxon>Ecdysozoa</taxon>
        <taxon>Arthropoda</taxon>
        <taxon>Hexapoda</taxon>
        <taxon>Collembola</taxon>
        <taxon>Entomobryomorpha</taxon>
        <taxon>Entomobryoidea</taxon>
        <taxon>Orchesellidae</taxon>
        <taxon>Orchesellinae</taxon>
        <taxon>Orchesella</taxon>
    </lineage>
</organism>
<comment type="caution">
    <text evidence="2">The sequence shown here is derived from an EMBL/GenBank/DDBJ whole genome shotgun (WGS) entry which is preliminary data.</text>
</comment>
<name>A0ABP1PXR7_9HEXA</name>
<feature type="region of interest" description="Disordered" evidence="1">
    <location>
        <begin position="526"/>
        <end position="545"/>
    </location>
</feature>
<evidence type="ECO:0000313" key="3">
    <source>
        <dbReference type="Proteomes" id="UP001642540"/>
    </source>
</evidence>
<protein>
    <submittedName>
        <fullName evidence="2">Uncharacterized protein</fullName>
    </submittedName>
</protein>
<feature type="region of interest" description="Disordered" evidence="1">
    <location>
        <begin position="463"/>
        <end position="483"/>
    </location>
</feature>
<evidence type="ECO:0000256" key="1">
    <source>
        <dbReference type="SAM" id="MobiDB-lite"/>
    </source>
</evidence>